<accession>A0ACB9QBN6</accession>
<protein>
    <submittedName>
        <fullName evidence="1">Uncharacterized protein</fullName>
    </submittedName>
</protein>
<dbReference type="EMBL" id="CM042885">
    <property type="protein sequence ID" value="KAI4364018.1"/>
    <property type="molecule type" value="Genomic_DNA"/>
</dbReference>
<comment type="caution">
    <text evidence="1">The sequence shown here is derived from an EMBL/GenBank/DDBJ whole genome shotgun (WGS) entry which is preliminary data.</text>
</comment>
<reference evidence="2" key="1">
    <citation type="journal article" date="2023" name="Front. Plant Sci.">
        <title>Chromosomal-level genome assembly of Melastoma candidum provides insights into trichome evolution.</title>
        <authorList>
            <person name="Zhong Y."/>
            <person name="Wu W."/>
            <person name="Sun C."/>
            <person name="Zou P."/>
            <person name="Liu Y."/>
            <person name="Dai S."/>
            <person name="Zhou R."/>
        </authorList>
    </citation>
    <scope>NUCLEOTIDE SEQUENCE [LARGE SCALE GENOMIC DNA]</scope>
</reference>
<evidence type="ECO:0000313" key="2">
    <source>
        <dbReference type="Proteomes" id="UP001057402"/>
    </source>
</evidence>
<gene>
    <name evidence="1" type="ORF">MLD38_020162</name>
</gene>
<name>A0ACB9QBN6_9MYRT</name>
<sequence>QLNCTRCPVPEFDSSKPRLWKPRYGRVKQVVLEFARNVEDALSRQSRRGYVKVIGLLNLYPLQIIGLSQIDACLKDLEVLNLNGCLKISDPWLLEFVLRCD</sequence>
<evidence type="ECO:0000313" key="1">
    <source>
        <dbReference type="EMBL" id="KAI4364018.1"/>
    </source>
</evidence>
<keyword evidence="2" id="KW-1185">Reference proteome</keyword>
<dbReference type="Proteomes" id="UP001057402">
    <property type="component" value="Chromosome 6"/>
</dbReference>
<organism evidence="1 2">
    <name type="scientific">Melastoma candidum</name>
    <dbReference type="NCBI Taxonomy" id="119954"/>
    <lineage>
        <taxon>Eukaryota</taxon>
        <taxon>Viridiplantae</taxon>
        <taxon>Streptophyta</taxon>
        <taxon>Embryophyta</taxon>
        <taxon>Tracheophyta</taxon>
        <taxon>Spermatophyta</taxon>
        <taxon>Magnoliopsida</taxon>
        <taxon>eudicotyledons</taxon>
        <taxon>Gunneridae</taxon>
        <taxon>Pentapetalae</taxon>
        <taxon>rosids</taxon>
        <taxon>malvids</taxon>
        <taxon>Myrtales</taxon>
        <taxon>Melastomataceae</taxon>
        <taxon>Melastomatoideae</taxon>
        <taxon>Melastomateae</taxon>
        <taxon>Melastoma</taxon>
    </lineage>
</organism>
<feature type="non-terminal residue" evidence="1">
    <location>
        <position position="1"/>
    </location>
</feature>
<proteinExistence type="predicted"/>